<name>A0ABR2KYE3_9EUKA</name>
<dbReference type="Proteomes" id="UP001470230">
    <property type="component" value="Unassembled WGS sequence"/>
</dbReference>
<reference evidence="1 2" key="1">
    <citation type="submission" date="2024-04" db="EMBL/GenBank/DDBJ databases">
        <title>Tritrichomonas musculus Genome.</title>
        <authorList>
            <person name="Alves-Ferreira E."/>
            <person name="Grigg M."/>
            <person name="Lorenzi H."/>
            <person name="Galac M."/>
        </authorList>
    </citation>
    <scope>NUCLEOTIDE SEQUENCE [LARGE SCALE GENOMIC DNA]</scope>
    <source>
        <strain evidence="1 2">EAF2021</strain>
    </source>
</reference>
<protein>
    <submittedName>
        <fullName evidence="1">Uncharacterized protein</fullName>
    </submittedName>
</protein>
<organism evidence="1 2">
    <name type="scientific">Tritrichomonas musculus</name>
    <dbReference type="NCBI Taxonomy" id="1915356"/>
    <lineage>
        <taxon>Eukaryota</taxon>
        <taxon>Metamonada</taxon>
        <taxon>Parabasalia</taxon>
        <taxon>Tritrichomonadida</taxon>
        <taxon>Tritrichomonadidae</taxon>
        <taxon>Tritrichomonas</taxon>
    </lineage>
</organism>
<dbReference type="EMBL" id="JAPFFF010000002">
    <property type="protein sequence ID" value="KAK8896115.1"/>
    <property type="molecule type" value="Genomic_DNA"/>
</dbReference>
<evidence type="ECO:0000313" key="2">
    <source>
        <dbReference type="Proteomes" id="UP001470230"/>
    </source>
</evidence>
<gene>
    <name evidence="1" type="ORF">M9Y10_014006</name>
</gene>
<proteinExistence type="predicted"/>
<sequence>MVNIIHFKIKVNYQHMSSKSYIQLKTPSISNVPIQTYGNFTFIVNGEEFQTSRLISDLISPLICHIHAVDPAVYQFYFNTKNKGDFTTILNLVAFKRNEISYDEIFLTLFKTTQLKYSISMTKKNLQQKMFSEFSKSTFYFQLFIQKTFQLALTSFQATLVK</sequence>
<evidence type="ECO:0000313" key="1">
    <source>
        <dbReference type="EMBL" id="KAK8896115.1"/>
    </source>
</evidence>
<keyword evidence="2" id="KW-1185">Reference proteome</keyword>
<comment type="caution">
    <text evidence="1">The sequence shown here is derived from an EMBL/GenBank/DDBJ whole genome shotgun (WGS) entry which is preliminary data.</text>
</comment>
<accession>A0ABR2KYE3</accession>